<dbReference type="SUPFAM" id="SSF52540">
    <property type="entry name" value="P-loop containing nucleoside triphosphate hydrolases"/>
    <property type="match status" value="1"/>
</dbReference>
<dbReference type="Gene3D" id="3.40.50.300">
    <property type="entry name" value="P-loop containing nucleotide triphosphate hydrolases"/>
    <property type="match status" value="1"/>
</dbReference>
<protein>
    <recommendedName>
        <fullName evidence="3">Shikimate kinase</fullName>
    </recommendedName>
</protein>
<evidence type="ECO:0008006" key="3">
    <source>
        <dbReference type="Google" id="ProtNLM"/>
    </source>
</evidence>
<evidence type="ECO:0000313" key="2">
    <source>
        <dbReference type="Proteomes" id="UP000094936"/>
    </source>
</evidence>
<dbReference type="OrthoDB" id="193997at2"/>
<proteinExistence type="predicted"/>
<accession>A0A1C3EK86</accession>
<dbReference type="AlphaFoldDB" id="A0A1C3EK86"/>
<dbReference type="EMBL" id="LYBM01000014">
    <property type="protein sequence ID" value="ODA33633.1"/>
    <property type="molecule type" value="Genomic_DNA"/>
</dbReference>
<organism evidence="1 2">
    <name type="scientific">Veronia pacifica</name>
    <dbReference type="NCBI Taxonomy" id="1080227"/>
    <lineage>
        <taxon>Bacteria</taxon>
        <taxon>Pseudomonadati</taxon>
        <taxon>Pseudomonadota</taxon>
        <taxon>Gammaproteobacteria</taxon>
        <taxon>Vibrionales</taxon>
        <taxon>Vibrionaceae</taxon>
        <taxon>Veronia</taxon>
    </lineage>
</organism>
<evidence type="ECO:0000313" key="1">
    <source>
        <dbReference type="EMBL" id="ODA33633.1"/>
    </source>
</evidence>
<dbReference type="Proteomes" id="UP000094936">
    <property type="component" value="Unassembled WGS sequence"/>
</dbReference>
<dbReference type="RefSeq" id="WP_068901662.1">
    <property type="nucleotide sequence ID" value="NZ_JBHUIF010000031.1"/>
</dbReference>
<reference evidence="1 2" key="1">
    <citation type="submission" date="2016-05" db="EMBL/GenBank/DDBJ databases">
        <title>Genomic Taxonomy of the Vibrionaceae.</title>
        <authorList>
            <person name="Gomez-Gil B."/>
            <person name="Enciso-Ibarra J."/>
        </authorList>
    </citation>
    <scope>NUCLEOTIDE SEQUENCE [LARGE SCALE GENOMIC DNA]</scope>
    <source>
        <strain evidence="1 2">CAIM 1920</strain>
    </source>
</reference>
<sequence>MDVVVIFGPPAVGKMTVGMALAESTGYRLMHNHMTLELVHNFFEFDDPEFWPLVREIREKLFSAIKDSNLPGLIYTFVWALDRDRDRESIENYCSAIGVSINDVKFVELTADQDTRLLRNKTELRLAEKKSKNDLEKSEANLLDFDQKHQMNTENDFIFSNHLKIDNTNLSPQQTAQRIVRHFGISK</sequence>
<gene>
    <name evidence="1" type="ORF">A8L45_09640</name>
</gene>
<dbReference type="STRING" id="1080227.A8L45_09640"/>
<comment type="caution">
    <text evidence="1">The sequence shown here is derived from an EMBL/GenBank/DDBJ whole genome shotgun (WGS) entry which is preliminary data.</text>
</comment>
<dbReference type="InterPro" id="IPR027417">
    <property type="entry name" value="P-loop_NTPase"/>
</dbReference>
<name>A0A1C3EK86_9GAMM</name>
<keyword evidence="2" id="KW-1185">Reference proteome</keyword>